<dbReference type="WBParaSite" id="ALUE_0000315301-mRNA-1">
    <property type="protein sequence ID" value="ALUE_0000315301-mRNA-1"/>
    <property type="gene ID" value="ALUE_0000315301"/>
</dbReference>
<proteinExistence type="predicted"/>
<dbReference type="Proteomes" id="UP000036681">
    <property type="component" value="Unplaced"/>
</dbReference>
<sequence>MFLGGECFLAISRSLSSSIRPDVIDSDDLPTSAPERAMDVVVNGTQVRRCSSQLVNGVCIRNCYLSAGVISFVRTTAICSDIKSINHHFLINSTINIAQFERQHHIMGNETLIMYAQW</sequence>
<organism evidence="1 2">
    <name type="scientific">Ascaris lumbricoides</name>
    <name type="common">Giant roundworm</name>
    <dbReference type="NCBI Taxonomy" id="6252"/>
    <lineage>
        <taxon>Eukaryota</taxon>
        <taxon>Metazoa</taxon>
        <taxon>Ecdysozoa</taxon>
        <taxon>Nematoda</taxon>
        <taxon>Chromadorea</taxon>
        <taxon>Rhabditida</taxon>
        <taxon>Spirurina</taxon>
        <taxon>Ascaridomorpha</taxon>
        <taxon>Ascaridoidea</taxon>
        <taxon>Ascarididae</taxon>
        <taxon>Ascaris</taxon>
    </lineage>
</organism>
<keyword evidence="1" id="KW-1185">Reference proteome</keyword>
<accession>A0A0M3HNB5</accession>
<evidence type="ECO:0000313" key="1">
    <source>
        <dbReference type="Proteomes" id="UP000036681"/>
    </source>
</evidence>
<evidence type="ECO:0000313" key="2">
    <source>
        <dbReference type="WBParaSite" id="ALUE_0000315301-mRNA-1"/>
    </source>
</evidence>
<dbReference type="AlphaFoldDB" id="A0A0M3HNB5"/>
<name>A0A0M3HNB5_ASCLU</name>
<protein>
    <submittedName>
        <fullName evidence="2">Peptidase S1 domain-containing protein</fullName>
    </submittedName>
</protein>
<reference evidence="2" key="1">
    <citation type="submission" date="2017-02" db="UniProtKB">
        <authorList>
            <consortium name="WormBaseParasite"/>
        </authorList>
    </citation>
    <scope>IDENTIFICATION</scope>
</reference>